<sequence>MTERMTTRAANSKKHPGELHKALDRKTSEEIALAKQQKAAEKEKRLAEKNRTIRRLAEVENKVAEEYNLKASNATKAPTKVKRLTLRKPTEGEDTTSKTTKTKSTSNAGQDATTKRPSRGKGALKAPADWVGHVGDILTSSVVDGESVAAVKKSVADRAVIRNEVNKQRLESVSMADSAKGKNDDSAPAFEPVSFKLNIKKWSSGVQPHGPTNSTSTSATSSRIQSALTSAKSSTLAGSTIRVKNGQEPASVKSAPVKPTPVEPAPVDEPGEAGLEDDNEDDLRRERESFDERPAGAACVDEIVVVSSPPASPRPLSPLAVPAKRTSVKRRLDDSDSEDSASSVSSTSEIMVIDKEDEVIVDEYDHLWDSYSLPLEQRPWEPLTFDEEDIAQPEPDIVEARRTTAKTDVEIHSPKPVKKELQLESRPAKRVKIEEVEPSANTQEQKEKKKRKNKAPRQKDLLPSYCNSDNKWARLFVSTFLKWLGTQKSVWGPTNAKVLDAIRHIWRAVYGEELPAEQDSFSSAAFAICKQRANEWRSSFGSTAVAALVASFVEQGMYGNHDSAQQRVTYANGLLAGNAFMYEDVINGKPTHTYHGKLFLITLATHYCAIRTAIEVPELRLSTPYAPKGAMTLCCSAAERACQLAARDKLGDISDILITLAKHHESGRSGSLVNKAKNLLASSGSRKQVNSRTGKKSTTLSNFSEANCKVSTDMFGISVRNTRPVTILSDAFNASIPYAPKSKEEEDDDDDEDDEDDEDGNTSDNDDPRACLVMN</sequence>
<feature type="region of interest" description="Disordered" evidence="1">
    <location>
        <begin position="405"/>
        <end position="462"/>
    </location>
</feature>
<gene>
    <name evidence="2" type="ORF">CONPUDRAFT_169909</name>
</gene>
<feature type="region of interest" description="Disordered" evidence="1">
    <location>
        <begin position="201"/>
        <end position="349"/>
    </location>
</feature>
<feature type="compositionally biased region" description="Basic and acidic residues" evidence="1">
    <location>
        <begin position="154"/>
        <end position="170"/>
    </location>
</feature>
<evidence type="ECO:0000313" key="3">
    <source>
        <dbReference type="Proteomes" id="UP000053558"/>
    </source>
</evidence>
<feature type="compositionally biased region" description="Basic and acidic residues" evidence="1">
    <location>
        <begin position="15"/>
        <end position="26"/>
    </location>
</feature>
<feature type="compositionally biased region" description="Basic and acidic residues" evidence="1">
    <location>
        <begin position="282"/>
        <end position="294"/>
    </location>
</feature>
<dbReference type="EMBL" id="JH711591">
    <property type="protein sequence ID" value="EIW74522.1"/>
    <property type="molecule type" value="Genomic_DNA"/>
</dbReference>
<reference evidence="3" key="1">
    <citation type="journal article" date="2012" name="Science">
        <title>The Paleozoic origin of enzymatic lignin decomposition reconstructed from 31 fungal genomes.</title>
        <authorList>
            <person name="Floudas D."/>
            <person name="Binder M."/>
            <person name="Riley R."/>
            <person name="Barry K."/>
            <person name="Blanchette R.A."/>
            <person name="Henrissat B."/>
            <person name="Martinez A.T."/>
            <person name="Otillar R."/>
            <person name="Spatafora J.W."/>
            <person name="Yadav J.S."/>
            <person name="Aerts A."/>
            <person name="Benoit I."/>
            <person name="Boyd A."/>
            <person name="Carlson A."/>
            <person name="Copeland A."/>
            <person name="Coutinho P.M."/>
            <person name="de Vries R.P."/>
            <person name="Ferreira P."/>
            <person name="Findley K."/>
            <person name="Foster B."/>
            <person name="Gaskell J."/>
            <person name="Glotzer D."/>
            <person name="Gorecki P."/>
            <person name="Heitman J."/>
            <person name="Hesse C."/>
            <person name="Hori C."/>
            <person name="Igarashi K."/>
            <person name="Jurgens J.A."/>
            <person name="Kallen N."/>
            <person name="Kersten P."/>
            <person name="Kohler A."/>
            <person name="Kuees U."/>
            <person name="Kumar T.K.A."/>
            <person name="Kuo A."/>
            <person name="LaButti K."/>
            <person name="Larrondo L.F."/>
            <person name="Lindquist E."/>
            <person name="Ling A."/>
            <person name="Lombard V."/>
            <person name="Lucas S."/>
            <person name="Lundell T."/>
            <person name="Martin R."/>
            <person name="McLaughlin D.J."/>
            <person name="Morgenstern I."/>
            <person name="Morin E."/>
            <person name="Murat C."/>
            <person name="Nagy L.G."/>
            <person name="Nolan M."/>
            <person name="Ohm R.A."/>
            <person name="Patyshakuliyeva A."/>
            <person name="Rokas A."/>
            <person name="Ruiz-Duenas F.J."/>
            <person name="Sabat G."/>
            <person name="Salamov A."/>
            <person name="Samejima M."/>
            <person name="Schmutz J."/>
            <person name="Slot J.C."/>
            <person name="St John F."/>
            <person name="Stenlid J."/>
            <person name="Sun H."/>
            <person name="Sun S."/>
            <person name="Syed K."/>
            <person name="Tsang A."/>
            <person name="Wiebenga A."/>
            <person name="Young D."/>
            <person name="Pisabarro A."/>
            <person name="Eastwood D.C."/>
            <person name="Martin F."/>
            <person name="Cullen D."/>
            <person name="Grigoriev I.V."/>
            <person name="Hibbett D.S."/>
        </authorList>
    </citation>
    <scope>NUCLEOTIDE SEQUENCE [LARGE SCALE GENOMIC DNA]</scope>
    <source>
        <strain evidence="3">RWD-64-598 SS2</strain>
    </source>
</reference>
<feature type="compositionally biased region" description="Low complexity" evidence="1">
    <location>
        <begin position="212"/>
        <end position="240"/>
    </location>
</feature>
<feature type="region of interest" description="Disordered" evidence="1">
    <location>
        <begin position="153"/>
        <end position="189"/>
    </location>
</feature>
<feature type="region of interest" description="Disordered" evidence="1">
    <location>
        <begin position="734"/>
        <end position="775"/>
    </location>
</feature>
<dbReference type="OMA" id="ATHYCAI"/>
<evidence type="ECO:0000313" key="2">
    <source>
        <dbReference type="EMBL" id="EIW74522.1"/>
    </source>
</evidence>
<feature type="compositionally biased region" description="Low complexity" evidence="1">
    <location>
        <begin position="97"/>
        <end position="106"/>
    </location>
</feature>
<dbReference type="KEGG" id="cput:CONPUDRAFT_169909"/>
<accession>R7SFK5</accession>
<protein>
    <submittedName>
        <fullName evidence="2">Uncharacterized protein</fullName>
    </submittedName>
</protein>
<dbReference type="GeneID" id="19206352"/>
<feature type="compositionally biased region" description="Acidic residues" evidence="1">
    <location>
        <begin position="745"/>
        <end position="765"/>
    </location>
</feature>
<dbReference type="eggNOG" id="ENOG502QZJN">
    <property type="taxonomic scope" value="Eukaryota"/>
</dbReference>
<feature type="region of interest" description="Disordered" evidence="1">
    <location>
        <begin position="1"/>
        <end position="26"/>
    </location>
</feature>
<feature type="compositionally biased region" description="Acidic residues" evidence="1">
    <location>
        <begin position="269"/>
        <end position="281"/>
    </location>
</feature>
<keyword evidence="3" id="KW-1185">Reference proteome</keyword>
<dbReference type="AlphaFoldDB" id="R7SFK5"/>
<evidence type="ECO:0000256" key="1">
    <source>
        <dbReference type="SAM" id="MobiDB-lite"/>
    </source>
</evidence>
<dbReference type="Proteomes" id="UP000053558">
    <property type="component" value="Unassembled WGS sequence"/>
</dbReference>
<dbReference type="OrthoDB" id="2662900at2759"/>
<proteinExistence type="predicted"/>
<dbReference type="RefSeq" id="XP_007775142.1">
    <property type="nucleotide sequence ID" value="XM_007776952.1"/>
</dbReference>
<name>R7SFK5_CONPW</name>
<organism evidence="2 3">
    <name type="scientific">Coniophora puteana (strain RWD-64-598)</name>
    <name type="common">Brown rot fungus</name>
    <dbReference type="NCBI Taxonomy" id="741705"/>
    <lineage>
        <taxon>Eukaryota</taxon>
        <taxon>Fungi</taxon>
        <taxon>Dikarya</taxon>
        <taxon>Basidiomycota</taxon>
        <taxon>Agaricomycotina</taxon>
        <taxon>Agaricomycetes</taxon>
        <taxon>Agaricomycetidae</taxon>
        <taxon>Boletales</taxon>
        <taxon>Coniophorineae</taxon>
        <taxon>Coniophoraceae</taxon>
        <taxon>Coniophora</taxon>
    </lineage>
</organism>
<feature type="region of interest" description="Disordered" evidence="1">
    <location>
        <begin position="68"/>
        <end position="129"/>
    </location>
</feature>
<feature type="compositionally biased region" description="Basic and acidic residues" evidence="1">
    <location>
        <begin position="405"/>
        <end position="435"/>
    </location>
</feature>